<dbReference type="Proteomes" id="UP001306508">
    <property type="component" value="Unassembled WGS sequence"/>
</dbReference>
<dbReference type="GO" id="GO:0000136">
    <property type="term" value="C:mannan polymerase complex"/>
    <property type="evidence" value="ECO:0007669"/>
    <property type="project" value="TreeGrafter"/>
</dbReference>
<sequence>MTLNTVELYGGAITTVLPDGFLDVSLLREVPDTQEVYVNSRDPSAPVSNDGLGYNESIIFDLLQRVEVVDDRMALDFHLKEISDLNGSSDWKMLKYDNGAHSVLSSTAAGIVPQTCILLESVAKWGKVNEPPRVLLSCVGLLRLKDVDTDVLITVNVPLDSKRFADETLTITDPQDSKFSIPARVYVAYQLLQEIVTWNKRKRAIWILTTVAIGILLFWKLFNNSKGSDLQALLQNLPKEISQSINNAYSNQQSDEDIIRRFEELSELLKTKQEDQTKQFERQRRILEKKIKELKKLPSDATLREKLVYSFEYDSLRKFPAFIWQTYDKPVINRRTVQDDLADSDSDSNNNSNNQGISEELASNKANWDEKNPGFVHEIFNEDIIYAMVRHYYASVPEVIEAYNALPTKILKIDFFKYLILLARGGLYADMDTVPLQPIPNWIPGDVDPRKIGLIIGIEHDAQDNSWKNDYVRRLQFGTWIIQAKPGHPAIREIVAQITETTLKRKRDNELNLNFRNDLNIMSWTGSGVWTDILFTYFNDYLRSGIARKVTWKEFHNLKTPKVLSDVLIFPEFTFNAPNTITNDDPHKILYFTTHDNAKFWKIVSKVGDVKDA</sequence>
<dbReference type="InterPro" id="IPR039367">
    <property type="entry name" value="Och1-like"/>
</dbReference>
<comment type="similarity">
    <text evidence="2">Belongs to the glycosyltransferase 32 family.</text>
</comment>
<evidence type="ECO:0000256" key="1">
    <source>
        <dbReference type="ARBA" id="ARBA00004323"/>
    </source>
</evidence>
<keyword evidence="12" id="KW-1185">Reference proteome</keyword>
<gene>
    <name evidence="11" type="ORF">RI543_004820</name>
</gene>
<dbReference type="InterPro" id="IPR007577">
    <property type="entry name" value="GlycoTrfase_DXD_sugar-bd_CS"/>
</dbReference>
<dbReference type="EMBL" id="JAWIZZ010000061">
    <property type="protein sequence ID" value="KAK5773918.1"/>
    <property type="molecule type" value="Genomic_DNA"/>
</dbReference>
<comment type="caution">
    <text evidence="11">The sequence shown here is derived from an EMBL/GenBank/DDBJ whole genome shotgun (WGS) entry which is preliminary data.</text>
</comment>
<dbReference type="GO" id="GO:0000009">
    <property type="term" value="F:alpha-1,6-mannosyltransferase activity"/>
    <property type="evidence" value="ECO:0007669"/>
    <property type="project" value="InterPro"/>
</dbReference>
<dbReference type="GO" id="GO:0006487">
    <property type="term" value="P:protein N-linked glycosylation"/>
    <property type="evidence" value="ECO:0007669"/>
    <property type="project" value="TreeGrafter"/>
</dbReference>
<comment type="subcellular location">
    <subcellularLocation>
        <location evidence="1">Golgi apparatus membrane</location>
        <topology evidence="1">Single-pass type II membrane protein</topology>
    </subcellularLocation>
</comment>
<evidence type="ECO:0000256" key="7">
    <source>
        <dbReference type="ARBA" id="ARBA00022989"/>
    </source>
</evidence>
<evidence type="ECO:0000256" key="4">
    <source>
        <dbReference type="ARBA" id="ARBA00022679"/>
    </source>
</evidence>
<evidence type="ECO:0000256" key="10">
    <source>
        <dbReference type="SAM" id="Coils"/>
    </source>
</evidence>
<dbReference type="FunFam" id="3.90.550.20:FF:000002">
    <property type="entry name" value="Initiation-specific alpha-1,6-mannosyltransferase"/>
    <property type="match status" value="1"/>
</dbReference>
<evidence type="ECO:0000256" key="3">
    <source>
        <dbReference type="ARBA" id="ARBA00022676"/>
    </source>
</evidence>
<keyword evidence="4" id="KW-0808">Transferase</keyword>
<evidence type="ECO:0000256" key="8">
    <source>
        <dbReference type="ARBA" id="ARBA00023034"/>
    </source>
</evidence>
<keyword evidence="5" id="KW-0812">Transmembrane</keyword>
<dbReference type="InterPro" id="IPR029044">
    <property type="entry name" value="Nucleotide-diphossugar_trans"/>
</dbReference>
<dbReference type="SUPFAM" id="SSF53448">
    <property type="entry name" value="Nucleotide-diphospho-sugar transferases"/>
    <property type="match status" value="1"/>
</dbReference>
<reference evidence="12" key="1">
    <citation type="submission" date="2023-07" db="EMBL/GenBank/DDBJ databases">
        <title>A draft genome of Kazachstania heterogenica Y-27499.</title>
        <authorList>
            <person name="Donic C."/>
            <person name="Kralova J.S."/>
            <person name="Fidel L."/>
            <person name="Ben-Dor S."/>
            <person name="Jung S."/>
        </authorList>
    </citation>
    <scope>NUCLEOTIDE SEQUENCE [LARGE SCALE GENOMIC DNA]</scope>
    <source>
        <strain evidence="12">Y27499</strain>
    </source>
</reference>
<dbReference type="PANTHER" id="PTHR31834">
    <property type="entry name" value="INITIATION-SPECIFIC ALPHA-1,6-MANNOSYLTRANSFERASE"/>
    <property type="match status" value="1"/>
</dbReference>
<evidence type="ECO:0000256" key="5">
    <source>
        <dbReference type="ARBA" id="ARBA00022692"/>
    </source>
</evidence>
<dbReference type="Pfam" id="PF04488">
    <property type="entry name" value="Gly_transf_sug"/>
    <property type="match status" value="1"/>
</dbReference>
<evidence type="ECO:0000313" key="11">
    <source>
        <dbReference type="EMBL" id="KAK5773918.1"/>
    </source>
</evidence>
<keyword evidence="9" id="KW-0472">Membrane</keyword>
<dbReference type="InterPro" id="IPR016123">
    <property type="entry name" value="Mog1/PsbP_a/b/a-sand"/>
</dbReference>
<feature type="coiled-coil region" evidence="10">
    <location>
        <begin position="270"/>
        <end position="297"/>
    </location>
</feature>
<keyword evidence="3" id="KW-0328">Glycosyltransferase</keyword>
<accession>A0AAN7WEH3</accession>
<evidence type="ECO:0000313" key="12">
    <source>
        <dbReference type="Proteomes" id="UP001306508"/>
    </source>
</evidence>
<organism evidence="11 12">
    <name type="scientific">Arxiozyma heterogenica</name>
    <dbReference type="NCBI Taxonomy" id="278026"/>
    <lineage>
        <taxon>Eukaryota</taxon>
        <taxon>Fungi</taxon>
        <taxon>Dikarya</taxon>
        <taxon>Ascomycota</taxon>
        <taxon>Saccharomycotina</taxon>
        <taxon>Saccharomycetes</taxon>
        <taxon>Saccharomycetales</taxon>
        <taxon>Saccharomycetaceae</taxon>
        <taxon>Arxiozyma</taxon>
    </lineage>
</organism>
<keyword evidence="10" id="KW-0175">Coiled coil</keyword>
<keyword evidence="7" id="KW-1133">Transmembrane helix</keyword>
<dbReference type="Gene3D" id="3.40.1000.10">
    <property type="entry name" value="Mog1/PsbP, alpha/beta/alpha sandwich"/>
    <property type="match status" value="1"/>
</dbReference>
<dbReference type="AlphaFoldDB" id="A0AAN7WEH3"/>
<name>A0AAN7WEH3_9SACH</name>
<evidence type="ECO:0000256" key="9">
    <source>
        <dbReference type="ARBA" id="ARBA00023136"/>
    </source>
</evidence>
<dbReference type="InterPro" id="IPR007681">
    <property type="entry name" value="Mog1"/>
</dbReference>
<evidence type="ECO:0000256" key="6">
    <source>
        <dbReference type="ARBA" id="ARBA00022968"/>
    </source>
</evidence>
<evidence type="ECO:0000256" key="2">
    <source>
        <dbReference type="ARBA" id="ARBA00009003"/>
    </source>
</evidence>
<proteinExistence type="inferred from homology"/>
<keyword evidence="6" id="KW-0735">Signal-anchor</keyword>
<keyword evidence="8" id="KW-0333">Golgi apparatus</keyword>
<dbReference type="Pfam" id="PF04603">
    <property type="entry name" value="Mog1"/>
    <property type="match status" value="1"/>
</dbReference>
<dbReference type="Gene3D" id="3.90.550.20">
    <property type="match status" value="1"/>
</dbReference>
<dbReference type="PANTHER" id="PTHR31834:SF11">
    <property type="entry name" value="GLYCOSYLTRANSFERASE HOC1-RELATED"/>
    <property type="match status" value="1"/>
</dbReference>
<dbReference type="SUPFAM" id="SSF55724">
    <property type="entry name" value="Mog1p/PsbP-like"/>
    <property type="match status" value="1"/>
</dbReference>
<protein>
    <submittedName>
        <fullName evidence="11">Uncharacterized protein</fullName>
    </submittedName>
</protein>